<dbReference type="Proteomes" id="UP000186303">
    <property type="component" value="Chromosome 1"/>
</dbReference>
<accession>A0A1M8A0B3</accession>
<dbReference type="Pfam" id="PF00800">
    <property type="entry name" value="PDT"/>
    <property type="match status" value="1"/>
</dbReference>
<evidence type="ECO:0000313" key="8">
    <source>
        <dbReference type="Proteomes" id="UP000186303"/>
    </source>
</evidence>
<dbReference type="SUPFAM" id="SSF53850">
    <property type="entry name" value="Periplasmic binding protein-like II"/>
    <property type="match status" value="1"/>
</dbReference>
<feature type="domain" description="Prephenate dehydratase" evidence="6">
    <location>
        <begin position="2"/>
        <end position="196"/>
    </location>
</feature>
<evidence type="ECO:0000259" key="6">
    <source>
        <dbReference type="PROSITE" id="PS51171"/>
    </source>
</evidence>
<dbReference type="STRING" id="1230383.A0A1M8A0B3"/>
<keyword evidence="1" id="KW-0028">Amino-acid biosynthesis</keyword>
<proteinExistence type="predicted"/>
<dbReference type="GO" id="GO:0009094">
    <property type="term" value="P:L-phenylalanine biosynthetic process"/>
    <property type="evidence" value="ECO:0007669"/>
    <property type="project" value="UniProtKB-KW"/>
</dbReference>
<protein>
    <submittedName>
        <fullName evidence="7">Similar to S.cerevisiae protein PHA2 (Prephenate dehydratase)</fullName>
    </submittedName>
</protein>
<dbReference type="CDD" id="cd13532">
    <property type="entry name" value="PBP2_PDT_like"/>
    <property type="match status" value="1"/>
</dbReference>
<dbReference type="Gene3D" id="3.40.190.10">
    <property type="entry name" value="Periplasmic binding protein-like II"/>
    <property type="match status" value="2"/>
</dbReference>
<dbReference type="PANTHER" id="PTHR21022">
    <property type="entry name" value="PREPHENATE DEHYDRATASE P PROTEIN"/>
    <property type="match status" value="1"/>
</dbReference>
<dbReference type="OMA" id="YRISREC"/>
<evidence type="ECO:0000256" key="3">
    <source>
        <dbReference type="ARBA" id="ARBA00023222"/>
    </source>
</evidence>
<dbReference type="AlphaFoldDB" id="A0A1M8A0B3"/>
<dbReference type="OrthoDB" id="983542at2759"/>
<reference evidence="8" key="1">
    <citation type="journal article" date="2017" name="Nucleic Acids Res.">
        <title>Proteogenomics produces comprehensive and highly accurate protein-coding gene annotation in a complete genome assembly of Malassezia sympodialis.</title>
        <authorList>
            <person name="Zhu Y."/>
            <person name="Engstroem P.G."/>
            <person name="Tellgren-Roth C."/>
            <person name="Baudo C.D."/>
            <person name="Kennell J.C."/>
            <person name="Sun S."/>
            <person name="Billmyre R.B."/>
            <person name="Schroeder M.S."/>
            <person name="Andersson A."/>
            <person name="Holm T."/>
            <person name="Sigurgeirsson B."/>
            <person name="Wu G."/>
            <person name="Sankaranarayanan S.R."/>
            <person name="Siddharthan R."/>
            <person name="Sanyal K."/>
            <person name="Lundeberg J."/>
            <person name="Nystedt B."/>
            <person name="Boekhout T."/>
            <person name="Dawson T.L. Jr."/>
            <person name="Heitman J."/>
            <person name="Scheynius A."/>
            <person name="Lehtioe J."/>
        </authorList>
    </citation>
    <scope>NUCLEOTIDE SEQUENCE [LARGE SCALE GENOMIC DNA]</scope>
    <source>
        <strain evidence="8">ATCC 42132</strain>
    </source>
</reference>
<gene>
    <name evidence="7" type="ORF">MSYG_0202</name>
</gene>
<keyword evidence="3" id="KW-0584">Phenylalanine biosynthesis</keyword>
<dbReference type="InterPro" id="IPR001086">
    <property type="entry name" value="Preph_deHydtase"/>
</dbReference>
<evidence type="ECO:0000313" key="7">
    <source>
        <dbReference type="EMBL" id="SHO75869.1"/>
    </source>
</evidence>
<sequence length="327" mass="35134">MQVIFLGPLGTYSHEAVRCFVGQSACQLIPQDTINDVVVYASEQWGMGHSAIAVLPISNSFLGIVEETLSCLASSALFGQTGLVVVDEIPLPIQHSLLVKPDASGESPSLASIKEVHSHPQALGQCAQYLERNLPQAQVIPSKSTGAAIPLVLQSSECDVAAIASTISAELYGLNVCARSIQTMKDNVTRFYVCTKKPDQTDVARFLSECRTTSKISSSMRRSLIRVQVPKSNNMDAQNIIEQLRSSSEAPWNAVQNIHTTTTSTGESILFEVDSQMASRASSHPHLSDTDTPTSWVQAMNSLPDGSSIACLGTWTVPDSLRSNTAI</sequence>
<evidence type="ECO:0000256" key="4">
    <source>
        <dbReference type="ARBA" id="ARBA00023239"/>
    </source>
</evidence>
<organism evidence="7 8">
    <name type="scientific">Malassezia sympodialis (strain ATCC 42132)</name>
    <name type="common">Atopic eczema-associated yeast</name>
    <dbReference type="NCBI Taxonomy" id="1230383"/>
    <lineage>
        <taxon>Eukaryota</taxon>
        <taxon>Fungi</taxon>
        <taxon>Dikarya</taxon>
        <taxon>Basidiomycota</taxon>
        <taxon>Ustilaginomycotina</taxon>
        <taxon>Malasseziomycetes</taxon>
        <taxon>Malasseziales</taxon>
        <taxon>Malasseziaceae</taxon>
        <taxon>Malassezia</taxon>
    </lineage>
</organism>
<dbReference type="PROSITE" id="PS51171">
    <property type="entry name" value="PREPHENATE_DEHYDR_3"/>
    <property type="match status" value="1"/>
</dbReference>
<dbReference type="VEuPathDB" id="FungiDB:MSYG_0202"/>
<evidence type="ECO:0000256" key="5">
    <source>
        <dbReference type="ARBA" id="ARBA00029440"/>
    </source>
</evidence>
<comment type="pathway">
    <text evidence="5">Amino-acid biosynthesis.</text>
</comment>
<evidence type="ECO:0000256" key="1">
    <source>
        <dbReference type="ARBA" id="ARBA00022605"/>
    </source>
</evidence>
<dbReference type="GO" id="GO:0005737">
    <property type="term" value="C:cytoplasm"/>
    <property type="evidence" value="ECO:0007669"/>
    <property type="project" value="TreeGrafter"/>
</dbReference>
<keyword evidence="8" id="KW-1185">Reference proteome</keyword>
<evidence type="ECO:0000256" key="2">
    <source>
        <dbReference type="ARBA" id="ARBA00023141"/>
    </source>
</evidence>
<name>A0A1M8A0B3_MALS4</name>
<keyword evidence="4" id="KW-0456">Lyase</keyword>
<keyword evidence="2" id="KW-0057">Aromatic amino acid biosynthesis</keyword>
<dbReference type="EMBL" id="LT671821">
    <property type="protein sequence ID" value="SHO75869.1"/>
    <property type="molecule type" value="Genomic_DNA"/>
</dbReference>
<dbReference type="PANTHER" id="PTHR21022:SF19">
    <property type="entry name" value="PREPHENATE DEHYDRATASE-RELATED"/>
    <property type="match status" value="1"/>
</dbReference>
<dbReference type="GO" id="GO:0004664">
    <property type="term" value="F:prephenate dehydratase activity"/>
    <property type="evidence" value="ECO:0007669"/>
    <property type="project" value="InterPro"/>
</dbReference>